<dbReference type="OrthoDB" id="6773865at2759"/>
<dbReference type="InterPro" id="IPR045249">
    <property type="entry name" value="HARBI1-like"/>
</dbReference>
<dbReference type="GO" id="GO:0004518">
    <property type="term" value="F:nuclease activity"/>
    <property type="evidence" value="ECO:0007669"/>
    <property type="project" value="UniProtKB-KW"/>
</dbReference>
<evidence type="ECO:0000256" key="7">
    <source>
        <dbReference type="ARBA" id="ARBA00023242"/>
    </source>
</evidence>
<dbReference type="GO" id="GO:0016787">
    <property type="term" value="F:hydrolase activity"/>
    <property type="evidence" value="ECO:0007669"/>
    <property type="project" value="UniProtKB-KW"/>
</dbReference>
<feature type="domain" description="DDE Tnp4" evidence="8">
    <location>
        <begin position="5"/>
        <end position="144"/>
    </location>
</feature>
<dbReference type="GO" id="GO:0046872">
    <property type="term" value="F:metal ion binding"/>
    <property type="evidence" value="ECO:0007669"/>
    <property type="project" value="UniProtKB-KW"/>
</dbReference>
<dbReference type="InterPro" id="IPR027806">
    <property type="entry name" value="HARBI1_dom"/>
</dbReference>
<evidence type="ECO:0000256" key="2">
    <source>
        <dbReference type="ARBA" id="ARBA00004123"/>
    </source>
</evidence>
<sequence>MEYPNSYINRKGYPSILLQGICDNKKLFLDVYAGESGSLNDARLFTKSDIFGRISNGEIDFPNNIHLIGDVAYPLSTYLLVGFEDNGNLSEPQKLFNRKLSQSRIVIENAFGILKGRFRRLKFLETKRLDLIALLIISSCILHNLCILNNDLYDGPIEENEQNDQSLPHITNPGPAAVTKRTNLVTYLYNRFHI</sequence>
<comment type="similarity">
    <text evidence="3">Belongs to the HARBI1 family.</text>
</comment>
<evidence type="ECO:0000313" key="10">
    <source>
        <dbReference type="Proteomes" id="UP000410492"/>
    </source>
</evidence>
<dbReference type="Proteomes" id="UP000410492">
    <property type="component" value="Unassembled WGS sequence"/>
</dbReference>
<dbReference type="EMBL" id="CAACVG010009301">
    <property type="protein sequence ID" value="VEN52801.1"/>
    <property type="molecule type" value="Genomic_DNA"/>
</dbReference>
<dbReference type="GO" id="GO:0005634">
    <property type="term" value="C:nucleus"/>
    <property type="evidence" value="ECO:0007669"/>
    <property type="project" value="UniProtKB-SubCell"/>
</dbReference>
<evidence type="ECO:0000259" key="8">
    <source>
        <dbReference type="Pfam" id="PF13359"/>
    </source>
</evidence>
<comment type="cofactor">
    <cofactor evidence="1">
        <name>a divalent metal cation</name>
        <dbReference type="ChEBI" id="CHEBI:60240"/>
    </cofactor>
</comment>
<evidence type="ECO:0000256" key="6">
    <source>
        <dbReference type="ARBA" id="ARBA00022801"/>
    </source>
</evidence>
<protein>
    <recommendedName>
        <fullName evidence="8">DDE Tnp4 domain-containing protein</fullName>
    </recommendedName>
</protein>
<evidence type="ECO:0000313" key="9">
    <source>
        <dbReference type="EMBL" id="VEN52801.1"/>
    </source>
</evidence>
<evidence type="ECO:0000256" key="1">
    <source>
        <dbReference type="ARBA" id="ARBA00001968"/>
    </source>
</evidence>
<keyword evidence="4" id="KW-0540">Nuclease</keyword>
<keyword evidence="10" id="KW-1185">Reference proteome</keyword>
<proteinExistence type="inferred from homology"/>
<dbReference type="PANTHER" id="PTHR22930">
    <property type="match status" value="1"/>
</dbReference>
<organism evidence="9 10">
    <name type="scientific">Callosobruchus maculatus</name>
    <name type="common">Southern cowpea weevil</name>
    <name type="synonym">Pulse bruchid</name>
    <dbReference type="NCBI Taxonomy" id="64391"/>
    <lineage>
        <taxon>Eukaryota</taxon>
        <taxon>Metazoa</taxon>
        <taxon>Ecdysozoa</taxon>
        <taxon>Arthropoda</taxon>
        <taxon>Hexapoda</taxon>
        <taxon>Insecta</taxon>
        <taxon>Pterygota</taxon>
        <taxon>Neoptera</taxon>
        <taxon>Endopterygota</taxon>
        <taxon>Coleoptera</taxon>
        <taxon>Polyphaga</taxon>
        <taxon>Cucujiformia</taxon>
        <taxon>Chrysomeloidea</taxon>
        <taxon>Chrysomelidae</taxon>
        <taxon>Bruchinae</taxon>
        <taxon>Bruchini</taxon>
        <taxon>Callosobruchus</taxon>
    </lineage>
</organism>
<dbReference type="AlphaFoldDB" id="A0A653CY01"/>
<gene>
    <name evidence="9" type="ORF">CALMAC_LOCUS12811</name>
</gene>
<keyword evidence="7" id="KW-0539">Nucleus</keyword>
<reference evidence="9 10" key="1">
    <citation type="submission" date="2019-01" db="EMBL/GenBank/DDBJ databases">
        <authorList>
            <person name="Sayadi A."/>
        </authorList>
    </citation>
    <scope>NUCLEOTIDE SEQUENCE [LARGE SCALE GENOMIC DNA]</scope>
</reference>
<keyword evidence="5" id="KW-0479">Metal-binding</keyword>
<comment type="subcellular location">
    <subcellularLocation>
        <location evidence="2">Nucleus</location>
    </subcellularLocation>
</comment>
<dbReference type="PANTHER" id="PTHR22930:SF85">
    <property type="entry name" value="GH03217P-RELATED"/>
    <property type="match status" value="1"/>
</dbReference>
<dbReference type="Pfam" id="PF13359">
    <property type="entry name" value="DDE_Tnp_4"/>
    <property type="match status" value="1"/>
</dbReference>
<name>A0A653CY01_CALMS</name>
<accession>A0A653CY01</accession>
<evidence type="ECO:0000256" key="4">
    <source>
        <dbReference type="ARBA" id="ARBA00022722"/>
    </source>
</evidence>
<evidence type="ECO:0000256" key="5">
    <source>
        <dbReference type="ARBA" id="ARBA00022723"/>
    </source>
</evidence>
<evidence type="ECO:0000256" key="3">
    <source>
        <dbReference type="ARBA" id="ARBA00006958"/>
    </source>
</evidence>
<keyword evidence="6" id="KW-0378">Hydrolase</keyword>